<proteinExistence type="predicted"/>
<gene>
    <name evidence="1" type="ORF">J5Y06_07280</name>
</gene>
<organism evidence="1 2">
    <name type="scientific">Tianweitania sediminis</name>
    <dbReference type="NCBI Taxonomy" id="1502156"/>
    <lineage>
        <taxon>Bacteria</taxon>
        <taxon>Pseudomonadati</taxon>
        <taxon>Pseudomonadota</taxon>
        <taxon>Alphaproteobacteria</taxon>
        <taxon>Hyphomicrobiales</taxon>
        <taxon>Phyllobacteriaceae</taxon>
        <taxon>Tianweitania</taxon>
    </lineage>
</organism>
<evidence type="ECO:0000313" key="1">
    <source>
        <dbReference type="EMBL" id="MBP0438447.1"/>
    </source>
</evidence>
<dbReference type="Proteomes" id="UP000666240">
    <property type="component" value="Unassembled WGS sequence"/>
</dbReference>
<evidence type="ECO:0000313" key="2">
    <source>
        <dbReference type="Proteomes" id="UP000666240"/>
    </source>
</evidence>
<comment type="caution">
    <text evidence="1">The sequence shown here is derived from an EMBL/GenBank/DDBJ whole genome shotgun (WGS) entry which is preliminary data.</text>
</comment>
<accession>A0A8J7R5Y7</accession>
<dbReference type="EMBL" id="JAGIYY010000002">
    <property type="protein sequence ID" value="MBP0438447.1"/>
    <property type="molecule type" value="Genomic_DNA"/>
</dbReference>
<dbReference type="Gene3D" id="1.10.3210.10">
    <property type="entry name" value="Hypothetical protein af1432"/>
    <property type="match status" value="1"/>
</dbReference>
<keyword evidence="2" id="KW-1185">Reference proteome</keyword>
<protein>
    <submittedName>
        <fullName evidence="1">Uncharacterized protein</fullName>
    </submittedName>
</protein>
<name>A0A8J7R5Y7_9HYPH</name>
<dbReference type="RefSeq" id="WP_209334490.1">
    <property type="nucleotide sequence ID" value="NZ_JAGIYY010000002.1"/>
</dbReference>
<dbReference type="AlphaFoldDB" id="A0A8J7R5Y7"/>
<sequence length="212" mass="23539">MNARVSPDEIWKQTISGRKFPLVSFTHEDIDLFGDCAETLARIGRYGGSVQGIPFSVAQHCVIGCDVALEETGDANLAAYFLLHDAHEYVFGDFTTPVAKWLDVLAEDMGMGRVATPLINAAKERLDRAIWKAAGVPVPGKTYRAQVADLDCRMLATERRQLLMPSPASWGAAIENARPIRMRGALKSWSVARSADEYRDRLDRYCPNARRP</sequence>
<dbReference type="SUPFAM" id="SSF109604">
    <property type="entry name" value="HD-domain/PDEase-like"/>
    <property type="match status" value="1"/>
</dbReference>
<reference evidence="1" key="1">
    <citation type="submission" date="2021-03" db="EMBL/GenBank/DDBJ databases">
        <title>Genome sequencing and assembly of Tianweitania sediminis.</title>
        <authorList>
            <person name="Chhetri G."/>
        </authorList>
    </citation>
    <scope>NUCLEOTIDE SEQUENCE</scope>
    <source>
        <strain evidence="1">Z8</strain>
    </source>
</reference>